<dbReference type="SUPFAM" id="SSF46785">
    <property type="entry name" value="Winged helix' DNA-binding domain"/>
    <property type="match status" value="2"/>
</dbReference>
<evidence type="ECO:0000256" key="6">
    <source>
        <dbReference type="ARBA" id="ARBA00022927"/>
    </source>
</evidence>
<dbReference type="InterPro" id="IPR008570">
    <property type="entry name" value="ESCRT-II_cplx_Vps25-sub"/>
</dbReference>
<dbReference type="OrthoDB" id="245150at2759"/>
<dbReference type="FunFam" id="1.10.10.570:FF:000003">
    <property type="entry name" value="Vacuolar protein-sorting-associated protein 25"/>
    <property type="match status" value="1"/>
</dbReference>
<comment type="subcellular location">
    <subcellularLocation>
        <location evidence="1">Cytoplasm</location>
    </subcellularLocation>
</comment>
<dbReference type="Pfam" id="PF05871">
    <property type="entry name" value="ESCRT-II"/>
    <property type="match status" value="1"/>
</dbReference>
<dbReference type="GO" id="GO:0005198">
    <property type="term" value="F:structural molecule activity"/>
    <property type="evidence" value="ECO:0007669"/>
    <property type="project" value="TreeGrafter"/>
</dbReference>
<evidence type="ECO:0000256" key="4">
    <source>
        <dbReference type="ARBA" id="ARBA00022448"/>
    </source>
</evidence>
<comment type="similarity">
    <text evidence="2">Belongs to the VPS25 family.</text>
</comment>
<dbReference type="FunFam" id="1.10.10.10:FF:000141">
    <property type="entry name" value="vacuolar protein-sorting-associated protein 25"/>
    <property type="match status" value="1"/>
</dbReference>
<dbReference type="InterPro" id="IPR014041">
    <property type="entry name" value="ESCRT-II_cplx_Vps25-sub_N"/>
</dbReference>
<dbReference type="GO" id="GO:0043328">
    <property type="term" value="P:protein transport to vacuole involved in ubiquitin-dependent protein catabolic process via the multivesicular body sorting pathway"/>
    <property type="evidence" value="ECO:0007669"/>
    <property type="project" value="TreeGrafter"/>
</dbReference>
<evidence type="ECO:0000313" key="10">
    <source>
        <dbReference type="WBParaSite" id="SRAE_2000110800.1"/>
    </source>
</evidence>
<dbReference type="CTD" id="36378804"/>
<keyword evidence="6" id="KW-0653">Protein transport</keyword>
<dbReference type="GO" id="GO:0042803">
    <property type="term" value="F:protein homodimerization activity"/>
    <property type="evidence" value="ECO:0007669"/>
    <property type="project" value="TreeGrafter"/>
</dbReference>
<dbReference type="RefSeq" id="XP_024505640.1">
    <property type="nucleotide sequence ID" value="XM_024652021.1"/>
</dbReference>
<reference evidence="8 9" key="1">
    <citation type="submission" date="2014-09" db="EMBL/GenBank/DDBJ databases">
        <authorList>
            <person name="Martin A.A."/>
        </authorList>
    </citation>
    <scope>NUCLEOTIDE SEQUENCE</scope>
    <source>
        <strain evidence="9">ED321</strain>
        <strain evidence="8">ED321 Heterogonic</strain>
    </source>
</reference>
<dbReference type="WBParaSite" id="SRAE_2000110800.1">
    <property type="protein sequence ID" value="SRAE_2000110800.1"/>
    <property type="gene ID" value="WBGene00261310"/>
</dbReference>
<reference evidence="10" key="2">
    <citation type="submission" date="2020-12" db="UniProtKB">
        <authorList>
            <consortium name="WormBaseParasite"/>
        </authorList>
    </citation>
    <scope>IDENTIFICATION</scope>
</reference>
<dbReference type="Gene3D" id="1.10.10.570">
    <property type="entry name" value="Winged helix' DNA-binding domain. Chain C. Domain 1"/>
    <property type="match status" value="1"/>
</dbReference>
<gene>
    <name evidence="8 10 11" type="ORF">SRAE_2000110800</name>
</gene>
<sequence length="180" mass="21124">MAKSTTFNFPWHYDFPPFYTIQPNSTTREKQLEAWGRLVIDFCHHLSLYTVDLNEISCSELFCNQKLNRRLNLDGIKTVFDYLEQKEHIEWLDSKKTRCHVYWRTPSEWGDQIYEWASQNGLINSPCTLFELTQGEDTVKESFYGLDKDILIKSLQTLENKRKAVLMNIGTGSEGVKFLP</sequence>
<dbReference type="GeneID" id="36378804"/>
<dbReference type="PANTHER" id="PTHR13149:SF0">
    <property type="entry name" value="VACUOLAR PROTEIN-SORTING-ASSOCIATED PROTEIN 25"/>
    <property type="match status" value="1"/>
</dbReference>
<protein>
    <recommendedName>
        <fullName evidence="3">Vacuolar protein-sorting-associated protein 25</fullName>
    </recommendedName>
    <alternativeName>
        <fullName evidence="7">ESCRT-II complex subunit VPS25</fullName>
    </alternativeName>
</protein>
<keyword evidence="4" id="KW-0813">Transport</keyword>
<dbReference type="GO" id="GO:0016236">
    <property type="term" value="P:macroautophagy"/>
    <property type="evidence" value="ECO:0007669"/>
    <property type="project" value="UniProtKB-ARBA"/>
</dbReference>
<dbReference type="GO" id="GO:0000814">
    <property type="term" value="C:ESCRT II complex"/>
    <property type="evidence" value="ECO:0007669"/>
    <property type="project" value="InterPro"/>
</dbReference>
<dbReference type="AlphaFoldDB" id="A0A090LFZ8"/>
<dbReference type="PANTHER" id="PTHR13149">
    <property type="entry name" value="VACUOLAR PROTEIN SORTING-ASSOCIATED PROTEIN VPS25"/>
    <property type="match status" value="1"/>
</dbReference>
<dbReference type="InterPro" id="IPR036388">
    <property type="entry name" value="WH-like_DNA-bd_sf"/>
</dbReference>
<dbReference type="InterPro" id="IPR036390">
    <property type="entry name" value="WH_DNA-bd_sf"/>
</dbReference>
<dbReference type="Proteomes" id="UP000035682">
    <property type="component" value="Unplaced"/>
</dbReference>
<evidence type="ECO:0000256" key="3">
    <source>
        <dbReference type="ARBA" id="ARBA00017934"/>
    </source>
</evidence>
<evidence type="ECO:0000313" key="11">
    <source>
        <dbReference type="WormBase" id="SRAE_2000110800"/>
    </source>
</evidence>
<evidence type="ECO:0000256" key="2">
    <source>
        <dbReference type="ARBA" id="ARBA00009674"/>
    </source>
</evidence>
<keyword evidence="5" id="KW-0963">Cytoplasm</keyword>
<dbReference type="Gene3D" id="1.10.10.10">
    <property type="entry name" value="Winged helix-like DNA-binding domain superfamily/Winged helix DNA-binding domain"/>
    <property type="match status" value="1"/>
</dbReference>
<organism evidence="8">
    <name type="scientific">Strongyloides ratti</name>
    <name type="common">Parasitic roundworm</name>
    <dbReference type="NCBI Taxonomy" id="34506"/>
    <lineage>
        <taxon>Eukaryota</taxon>
        <taxon>Metazoa</taxon>
        <taxon>Ecdysozoa</taxon>
        <taxon>Nematoda</taxon>
        <taxon>Chromadorea</taxon>
        <taxon>Rhabditida</taxon>
        <taxon>Tylenchina</taxon>
        <taxon>Panagrolaimomorpha</taxon>
        <taxon>Strongyloidoidea</taxon>
        <taxon>Strongyloididae</taxon>
        <taxon>Strongyloides</taxon>
    </lineage>
</organism>
<evidence type="ECO:0000256" key="5">
    <source>
        <dbReference type="ARBA" id="ARBA00022490"/>
    </source>
</evidence>
<evidence type="ECO:0000256" key="7">
    <source>
        <dbReference type="ARBA" id="ARBA00030094"/>
    </source>
</evidence>
<keyword evidence="9" id="KW-1185">Reference proteome</keyword>
<dbReference type="STRING" id="34506.A0A090LFZ8"/>
<accession>A0A090LFZ8</accession>
<proteinExistence type="inferred from homology"/>
<evidence type="ECO:0000256" key="1">
    <source>
        <dbReference type="ARBA" id="ARBA00004496"/>
    </source>
</evidence>
<name>A0A090LFZ8_STRRB</name>
<evidence type="ECO:0000313" key="8">
    <source>
        <dbReference type="EMBL" id="CEF66440.1"/>
    </source>
</evidence>
<dbReference type="WormBase" id="SRAE_2000110800">
    <property type="protein sequence ID" value="SRP01331"/>
    <property type="gene ID" value="WBGene00261310"/>
</dbReference>
<dbReference type="EMBL" id="LN609529">
    <property type="protein sequence ID" value="CEF66440.1"/>
    <property type="molecule type" value="Genomic_DNA"/>
</dbReference>
<evidence type="ECO:0000313" key="9">
    <source>
        <dbReference type="Proteomes" id="UP000035682"/>
    </source>
</evidence>
<dbReference type="OMA" id="TRCLIMW"/>